<sequence length="206" mass="21959">MRVFVGLDLPPSFQDELARLVARARAASRADVRPTRPGAWHLTLAFVGEIPAERINVLREALCGVRHPVFPLTPGGFGGFPDSSRPRVLWVGLAQGGVECAGLAVKVREALAARGVACDDKPFVPHLTVARVGSCGRRDIEPWLAAMAATRWPTTLAREFVLFESQLGCGGPVYGKLAVFPLDGGDDGQEPPGLAQTVDRRETGAA</sequence>
<dbReference type="RefSeq" id="WP_020886934.1">
    <property type="nucleotide sequence ID" value="NZ_ATHI01000026.1"/>
</dbReference>
<proteinExistence type="inferred from homology"/>
<dbReference type="Proteomes" id="UP000014975">
    <property type="component" value="Unassembled WGS sequence"/>
</dbReference>
<feature type="short sequence motif" description="HXTX 2" evidence="2">
    <location>
        <begin position="126"/>
        <end position="129"/>
    </location>
</feature>
<protein>
    <recommendedName>
        <fullName evidence="2">RNA 2',3'-cyclic phosphodiesterase</fullName>
        <shortName evidence="2">RNA 2',3'-CPDase</shortName>
        <ecNumber evidence="2">3.1.4.58</ecNumber>
    </recommendedName>
</protein>
<evidence type="ECO:0000256" key="1">
    <source>
        <dbReference type="ARBA" id="ARBA00022801"/>
    </source>
</evidence>
<evidence type="ECO:0000259" key="4">
    <source>
        <dbReference type="Pfam" id="PF02834"/>
    </source>
</evidence>
<dbReference type="PANTHER" id="PTHR35561:SF1">
    <property type="entry name" value="RNA 2',3'-CYCLIC PHOSPHODIESTERASE"/>
    <property type="match status" value="1"/>
</dbReference>
<dbReference type="eggNOG" id="COG1514">
    <property type="taxonomic scope" value="Bacteria"/>
</dbReference>
<feature type="region of interest" description="Disordered" evidence="3">
    <location>
        <begin position="185"/>
        <end position="206"/>
    </location>
</feature>
<dbReference type="InterPro" id="IPR014051">
    <property type="entry name" value="Phosphoesterase_HXTX"/>
</dbReference>
<dbReference type="PANTHER" id="PTHR35561">
    <property type="entry name" value="RNA 2',3'-CYCLIC PHOSPHODIESTERASE"/>
    <property type="match status" value="1"/>
</dbReference>
<feature type="short sequence motif" description="HXTX 1" evidence="2">
    <location>
        <begin position="41"/>
        <end position="44"/>
    </location>
</feature>
<dbReference type="PATRIC" id="fig|1121439.3.peg.1588"/>
<keyword evidence="1 2" id="KW-0378">Hydrolase</keyword>
<accession>S7UG80</accession>
<comment type="similarity">
    <text evidence="2">Belongs to the 2H phosphoesterase superfamily. ThpR family.</text>
</comment>
<dbReference type="SUPFAM" id="SSF55144">
    <property type="entry name" value="LigT-like"/>
    <property type="match status" value="1"/>
</dbReference>
<dbReference type="Gene3D" id="3.90.1140.10">
    <property type="entry name" value="Cyclic phosphodiesterase"/>
    <property type="match status" value="1"/>
</dbReference>
<dbReference type="STRING" id="1121439.dsat_0240"/>
<evidence type="ECO:0000256" key="3">
    <source>
        <dbReference type="SAM" id="MobiDB-lite"/>
    </source>
</evidence>
<dbReference type="EMBL" id="ATHI01000026">
    <property type="protein sequence ID" value="EPR32799.1"/>
    <property type="molecule type" value="Genomic_DNA"/>
</dbReference>
<dbReference type="GO" id="GO:0004113">
    <property type="term" value="F:2',3'-cyclic-nucleotide 3'-phosphodiesterase activity"/>
    <property type="evidence" value="ECO:0007669"/>
    <property type="project" value="InterPro"/>
</dbReference>
<evidence type="ECO:0000256" key="2">
    <source>
        <dbReference type="HAMAP-Rule" id="MF_01940"/>
    </source>
</evidence>
<dbReference type="GO" id="GO:0016874">
    <property type="term" value="F:ligase activity"/>
    <property type="evidence" value="ECO:0007669"/>
    <property type="project" value="UniProtKB-KW"/>
</dbReference>
<comment type="caution">
    <text evidence="5">The sequence shown here is derived from an EMBL/GenBank/DDBJ whole genome shotgun (WGS) entry which is preliminary data.</text>
</comment>
<evidence type="ECO:0000313" key="6">
    <source>
        <dbReference type="Proteomes" id="UP000014975"/>
    </source>
</evidence>
<dbReference type="EC" id="3.1.4.58" evidence="2"/>
<comment type="function">
    <text evidence="2">Hydrolyzes RNA 2',3'-cyclic phosphodiester to an RNA 2'-phosphomonoester.</text>
</comment>
<name>S7UG80_9BACT</name>
<dbReference type="Pfam" id="PF02834">
    <property type="entry name" value="LigT_PEase"/>
    <property type="match status" value="2"/>
</dbReference>
<evidence type="ECO:0000313" key="5">
    <source>
        <dbReference type="EMBL" id="EPR32799.1"/>
    </source>
</evidence>
<feature type="domain" description="Phosphoesterase HXTX" evidence="4">
    <location>
        <begin position="7"/>
        <end position="90"/>
    </location>
</feature>
<dbReference type="InterPro" id="IPR004175">
    <property type="entry name" value="RNA_CPDase"/>
</dbReference>
<dbReference type="NCBIfam" id="TIGR02258">
    <property type="entry name" value="2_5_ligase"/>
    <property type="match status" value="1"/>
</dbReference>
<feature type="active site" description="Proton donor" evidence="2">
    <location>
        <position position="41"/>
    </location>
</feature>
<comment type="catalytic activity">
    <reaction evidence="2">
        <text>a 3'-end 2',3'-cyclophospho-ribonucleotide-RNA + H2O = a 3'-end 2'-phospho-ribonucleotide-RNA + H(+)</text>
        <dbReference type="Rhea" id="RHEA:11828"/>
        <dbReference type="Rhea" id="RHEA-COMP:10464"/>
        <dbReference type="Rhea" id="RHEA-COMP:17353"/>
        <dbReference type="ChEBI" id="CHEBI:15377"/>
        <dbReference type="ChEBI" id="CHEBI:15378"/>
        <dbReference type="ChEBI" id="CHEBI:83064"/>
        <dbReference type="ChEBI" id="CHEBI:173113"/>
        <dbReference type="EC" id="3.1.4.58"/>
    </reaction>
</comment>
<dbReference type="OrthoDB" id="9793819at2"/>
<reference evidence="5 6" key="1">
    <citation type="journal article" date="2013" name="Genome Announc.">
        <title>Draft genome sequences for three mercury-methylating, sulfate-reducing bacteria.</title>
        <authorList>
            <person name="Brown S.D."/>
            <person name="Hurt R.A.Jr."/>
            <person name="Gilmour C.C."/>
            <person name="Elias D.A."/>
        </authorList>
    </citation>
    <scope>NUCLEOTIDE SEQUENCE [LARGE SCALE GENOMIC DNA]</scope>
    <source>
        <strain evidence="5 6">DSM 16529</strain>
    </source>
</reference>
<dbReference type="GO" id="GO:0008664">
    <property type="term" value="F:RNA 2',3'-cyclic 3'-phosphodiesterase activity"/>
    <property type="evidence" value="ECO:0007669"/>
    <property type="project" value="UniProtKB-EC"/>
</dbReference>
<gene>
    <name evidence="5" type="ORF">dsat_0240</name>
</gene>
<feature type="domain" description="Phosphoesterase HXTX" evidence="4">
    <location>
        <begin position="103"/>
        <end position="174"/>
    </location>
</feature>
<dbReference type="HAMAP" id="MF_01940">
    <property type="entry name" value="RNA_CPDase"/>
    <property type="match status" value="1"/>
</dbReference>
<keyword evidence="6" id="KW-1185">Reference proteome</keyword>
<keyword evidence="5" id="KW-0436">Ligase</keyword>
<organism evidence="5 6">
    <name type="scientific">Alkalidesulfovibrio alkalitolerans DSM 16529</name>
    <dbReference type="NCBI Taxonomy" id="1121439"/>
    <lineage>
        <taxon>Bacteria</taxon>
        <taxon>Pseudomonadati</taxon>
        <taxon>Thermodesulfobacteriota</taxon>
        <taxon>Desulfovibrionia</taxon>
        <taxon>Desulfovibrionales</taxon>
        <taxon>Desulfovibrionaceae</taxon>
        <taxon>Alkalidesulfovibrio</taxon>
    </lineage>
</organism>
<dbReference type="InterPro" id="IPR009097">
    <property type="entry name" value="Cyclic_Pdiesterase"/>
</dbReference>
<feature type="active site" description="Proton acceptor" evidence="2">
    <location>
        <position position="126"/>
    </location>
</feature>
<dbReference type="AlphaFoldDB" id="S7UG80"/>